<evidence type="ECO:0000313" key="5">
    <source>
        <dbReference type="EMBL" id="KAA8999770.1"/>
    </source>
</evidence>
<evidence type="ECO:0000256" key="1">
    <source>
        <dbReference type="ARBA" id="ARBA00006739"/>
    </source>
</evidence>
<keyword evidence="6" id="KW-1185">Reference proteome</keyword>
<sequence>MKTIVPRPEISIIVPCYKVEDYLEKCVESILGQTFANFELILVDDGSPDNCPAICDAYAERDSRIKALHKPNGGLSDARNFGLDIAVGRYIAFIDSDDWIAPDMLEQLHRAVTEQNADIAVCCHYSEEDGRAERINTFGGDAVLGNVEAVTEIILDQRIKSYAWDKLFKRELFDGVRYPVGIDYEDILTVYQLFIKASRVALVDRPLYYYVKRGSSITGNSSVRKLRQKFYAVNERHNTLLKQYRNIISPSVWNASINIIVSEGMDLYNYLLREKLLPDQSSSAKEVEAFIRRNLGVIVSARNIDLRAKAFALLIATNKSFYHYMYSNFTFLRKTGK</sequence>
<evidence type="ECO:0000313" key="6">
    <source>
        <dbReference type="Proteomes" id="UP000367750"/>
    </source>
</evidence>
<proteinExistence type="inferred from homology"/>
<gene>
    <name evidence="5" type="ORF">F4V43_15715</name>
</gene>
<dbReference type="SUPFAM" id="SSF53448">
    <property type="entry name" value="Nucleotide-diphospho-sugar transferases"/>
    <property type="match status" value="1"/>
</dbReference>
<keyword evidence="3 5" id="KW-0808">Transferase</keyword>
<protein>
    <submittedName>
        <fullName evidence="5">Glycosyltransferase</fullName>
    </submittedName>
</protein>
<dbReference type="PANTHER" id="PTHR22916">
    <property type="entry name" value="GLYCOSYLTRANSFERASE"/>
    <property type="match status" value="1"/>
</dbReference>
<dbReference type="CDD" id="cd00761">
    <property type="entry name" value="Glyco_tranf_GTA_type"/>
    <property type="match status" value="1"/>
</dbReference>
<dbReference type="Gene3D" id="3.90.550.10">
    <property type="entry name" value="Spore Coat Polysaccharide Biosynthesis Protein SpsA, Chain A"/>
    <property type="match status" value="1"/>
</dbReference>
<dbReference type="Pfam" id="PF00535">
    <property type="entry name" value="Glycos_transf_2"/>
    <property type="match status" value="1"/>
</dbReference>
<reference evidence="5 6" key="1">
    <citation type="submission" date="2019-09" db="EMBL/GenBank/DDBJ databases">
        <title>Bacillus ochoae sp. nov., Paenibacillus whitsoniae sp. nov., Paenibacillus spiritus sp. nov. Isolated from the Mars Exploration Rover during spacecraft assembly.</title>
        <authorList>
            <person name="Seuylemezian A."/>
            <person name="Vaishampayan P."/>
        </authorList>
    </citation>
    <scope>NUCLEOTIDE SEQUENCE [LARGE SCALE GENOMIC DNA]</scope>
    <source>
        <strain evidence="5 6">MER_111</strain>
    </source>
</reference>
<accession>A0A5J5FZJ1</accession>
<dbReference type="PANTHER" id="PTHR22916:SF51">
    <property type="entry name" value="GLYCOSYLTRANSFERASE EPSH-RELATED"/>
    <property type="match status" value="1"/>
</dbReference>
<dbReference type="InterPro" id="IPR029044">
    <property type="entry name" value="Nucleotide-diphossugar_trans"/>
</dbReference>
<dbReference type="RefSeq" id="WP_150459202.1">
    <property type="nucleotide sequence ID" value="NZ_VYKK01000022.1"/>
</dbReference>
<organism evidence="5 6">
    <name type="scientific">Paenibacillus spiritus</name>
    <dbReference type="NCBI Taxonomy" id="2496557"/>
    <lineage>
        <taxon>Bacteria</taxon>
        <taxon>Bacillati</taxon>
        <taxon>Bacillota</taxon>
        <taxon>Bacilli</taxon>
        <taxon>Bacillales</taxon>
        <taxon>Paenibacillaceae</taxon>
        <taxon>Paenibacillus</taxon>
    </lineage>
</organism>
<dbReference type="InterPro" id="IPR001173">
    <property type="entry name" value="Glyco_trans_2-like"/>
</dbReference>
<evidence type="ECO:0000259" key="4">
    <source>
        <dbReference type="Pfam" id="PF00535"/>
    </source>
</evidence>
<evidence type="ECO:0000256" key="2">
    <source>
        <dbReference type="ARBA" id="ARBA00022676"/>
    </source>
</evidence>
<dbReference type="Proteomes" id="UP000367750">
    <property type="component" value="Unassembled WGS sequence"/>
</dbReference>
<comment type="caution">
    <text evidence="5">The sequence shown here is derived from an EMBL/GenBank/DDBJ whole genome shotgun (WGS) entry which is preliminary data.</text>
</comment>
<keyword evidence="2" id="KW-0328">Glycosyltransferase</keyword>
<dbReference type="OrthoDB" id="396512at2"/>
<feature type="domain" description="Glycosyltransferase 2-like" evidence="4">
    <location>
        <begin position="11"/>
        <end position="134"/>
    </location>
</feature>
<name>A0A5J5FZJ1_9BACL</name>
<dbReference type="AlphaFoldDB" id="A0A5J5FZJ1"/>
<comment type="similarity">
    <text evidence="1">Belongs to the glycosyltransferase 2 family.</text>
</comment>
<evidence type="ECO:0000256" key="3">
    <source>
        <dbReference type="ARBA" id="ARBA00022679"/>
    </source>
</evidence>
<dbReference type="EMBL" id="VYKK01000022">
    <property type="protein sequence ID" value="KAA8999770.1"/>
    <property type="molecule type" value="Genomic_DNA"/>
</dbReference>
<dbReference type="GO" id="GO:0016757">
    <property type="term" value="F:glycosyltransferase activity"/>
    <property type="evidence" value="ECO:0007669"/>
    <property type="project" value="UniProtKB-KW"/>
</dbReference>